<evidence type="ECO:0000313" key="7">
    <source>
        <dbReference type="Proteomes" id="UP000750711"/>
    </source>
</evidence>
<comment type="subcellular location">
    <subcellularLocation>
        <location evidence="1">Endomembrane system</location>
        <topology evidence="1">Multi-pass membrane protein</topology>
    </subcellularLocation>
</comment>
<evidence type="ECO:0000256" key="2">
    <source>
        <dbReference type="ARBA" id="ARBA00022692"/>
    </source>
</evidence>
<evidence type="ECO:0000256" key="3">
    <source>
        <dbReference type="ARBA" id="ARBA00022989"/>
    </source>
</evidence>
<keyword evidence="4" id="KW-0472">Membrane</keyword>
<evidence type="ECO:0000256" key="1">
    <source>
        <dbReference type="ARBA" id="ARBA00004127"/>
    </source>
</evidence>
<keyword evidence="3" id="KW-1133">Transmembrane helix</keyword>
<evidence type="ECO:0000313" key="6">
    <source>
        <dbReference type="EMBL" id="KAH0562379.1"/>
    </source>
</evidence>
<dbReference type="InterPro" id="IPR006838">
    <property type="entry name" value="ADTRP_AIG1"/>
</dbReference>
<dbReference type="EMBL" id="JAGHQM010000361">
    <property type="protein sequence ID" value="KAH0562379.1"/>
    <property type="molecule type" value="Genomic_DNA"/>
</dbReference>
<evidence type="ECO:0000256" key="5">
    <source>
        <dbReference type="SAM" id="MobiDB-lite"/>
    </source>
</evidence>
<evidence type="ECO:0000256" key="4">
    <source>
        <dbReference type="ARBA" id="ARBA00023136"/>
    </source>
</evidence>
<dbReference type="AlphaFoldDB" id="A0A9P8RRM4"/>
<name>A0A9P8RRM4_9PEZI</name>
<organism evidence="6 7">
    <name type="scientific">Trichoglossum hirsutum</name>
    <dbReference type="NCBI Taxonomy" id="265104"/>
    <lineage>
        <taxon>Eukaryota</taxon>
        <taxon>Fungi</taxon>
        <taxon>Dikarya</taxon>
        <taxon>Ascomycota</taxon>
        <taxon>Pezizomycotina</taxon>
        <taxon>Geoglossomycetes</taxon>
        <taxon>Geoglossales</taxon>
        <taxon>Geoglossaceae</taxon>
        <taxon>Trichoglossum</taxon>
    </lineage>
</organism>
<dbReference type="GO" id="GO:0012505">
    <property type="term" value="C:endomembrane system"/>
    <property type="evidence" value="ECO:0007669"/>
    <property type="project" value="UniProtKB-SubCell"/>
</dbReference>
<feature type="region of interest" description="Disordered" evidence="5">
    <location>
        <begin position="73"/>
        <end position="96"/>
    </location>
</feature>
<sequence length="96" mass="10143">MATVTFALGLLADVSSSPQLFRAKNVCSVATTPLEVLVSVLYWGISAIDKRLVVPEWAQLAPMAAYQYQRPQASVADSPSSTGYGSSTAISTMDGE</sequence>
<protein>
    <submittedName>
        <fullName evidence="6">Uncharacterized protein</fullName>
    </submittedName>
</protein>
<comment type="caution">
    <text evidence="6">The sequence shown here is derived from an EMBL/GenBank/DDBJ whole genome shotgun (WGS) entry which is preliminary data.</text>
</comment>
<proteinExistence type="predicted"/>
<accession>A0A9P8RRM4</accession>
<dbReference type="Proteomes" id="UP000750711">
    <property type="component" value="Unassembled WGS sequence"/>
</dbReference>
<keyword evidence="2" id="KW-0812">Transmembrane</keyword>
<dbReference type="Pfam" id="PF04750">
    <property type="entry name" value="Far-17a_AIG1"/>
    <property type="match status" value="1"/>
</dbReference>
<reference evidence="6" key="1">
    <citation type="submission" date="2021-03" db="EMBL/GenBank/DDBJ databases">
        <title>Comparative genomics and phylogenomic investigation of the class Geoglossomycetes provide insights into ecological specialization and systematics.</title>
        <authorList>
            <person name="Melie T."/>
            <person name="Pirro S."/>
            <person name="Miller A.N."/>
            <person name="Quandt A."/>
        </authorList>
    </citation>
    <scope>NUCLEOTIDE SEQUENCE</scope>
    <source>
        <strain evidence="6">CAQ_001_2017</strain>
    </source>
</reference>
<dbReference type="GO" id="GO:0016020">
    <property type="term" value="C:membrane"/>
    <property type="evidence" value="ECO:0007669"/>
    <property type="project" value="InterPro"/>
</dbReference>
<gene>
    <name evidence="6" type="ORF">GP486_002930</name>
</gene>
<keyword evidence="7" id="KW-1185">Reference proteome</keyword>